<dbReference type="Gene3D" id="3.90.1750.20">
    <property type="entry name" value="Putative Large Serine Recombinase, Chain B, Domain 2"/>
    <property type="match status" value="1"/>
</dbReference>
<dbReference type="InterPro" id="IPR011109">
    <property type="entry name" value="DNA_bind_recombinase_dom"/>
</dbReference>
<dbReference type="InterPro" id="IPR050639">
    <property type="entry name" value="SSR_resolvase"/>
</dbReference>
<dbReference type="Pfam" id="PF13408">
    <property type="entry name" value="Zn_ribbon_recom"/>
    <property type="match status" value="1"/>
</dbReference>
<dbReference type="InterPro" id="IPR025827">
    <property type="entry name" value="Zn_ribbon_recom_dom"/>
</dbReference>
<gene>
    <name evidence="5" type="ORF">OWR29_45260</name>
</gene>
<evidence type="ECO:0000259" key="3">
    <source>
        <dbReference type="PROSITE" id="PS51736"/>
    </source>
</evidence>
<dbReference type="Proteomes" id="UP001151002">
    <property type="component" value="Unassembled WGS sequence"/>
</dbReference>
<reference evidence="5" key="1">
    <citation type="submission" date="2022-11" db="EMBL/GenBank/DDBJ databases">
        <authorList>
            <person name="Somphong A."/>
            <person name="Phongsopitanun W."/>
        </authorList>
    </citation>
    <scope>NUCLEOTIDE SEQUENCE</scope>
    <source>
        <strain evidence="5">Pm04-4</strain>
    </source>
</reference>
<dbReference type="CDD" id="cd00338">
    <property type="entry name" value="Ser_Recombinase"/>
    <property type="match status" value="1"/>
</dbReference>
<dbReference type="PROSITE" id="PS51737">
    <property type="entry name" value="RECOMBINASE_DNA_BIND"/>
    <property type="match status" value="1"/>
</dbReference>
<dbReference type="PANTHER" id="PTHR30461:SF2">
    <property type="entry name" value="SERINE RECOMBINASE PINE-RELATED"/>
    <property type="match status" value="1"/>
</dbReference>
<protein>
    <submittedName>
        <fullName evidence="5">Recombinase family protein</fullName>
    </submittedName>
</protein>
<evidence type="ECO:0000256" key="1">
    <source>
        <dbReference type="ARBA" id="ARBA00023125"/>
    </source>
</evidence>
<name>A0ABT4BHF3_9ACTN</name>
<evidence type="ECO:0000313" key="5">
    <source>
        <dbReference type="EMBL" id="MCY1145255.1"/>
    </source>
</evidence>
<keyword evidence="1" id="KW-0238">DNA-binding</keyword>
<feature type="domain" description="Recombinase" evidence="4">
    <location>
        <begin position="159"/>
        <end position="302"/>
    </location>
</feature>
<dbReference type="Pfam" id="PF00239">
    <property type="entry name" value="Resolvase"/>
    <property type="match status" value="1"/>
</dbReference>
<dbReference type="Gene3D" id="3.40.50.1390">
    <property type="entry name" value="Resolvase, N-terminal catalytic domain"/>
    <property type="match status" value="1"/>
</dbReference>
<evidence type="ECO:0000256" key="2">
    <source>
        <dbReference type="ARBA" id="ARBA00023172"/>
    </source>
</evidence>
<keyword evidence="2" id="KW-0233">DNA recombination</keyword>
<dbReference type="PANTHER" id="PTHR30461">
    <property type="entry name" value="DNA-INVERTASE FROM LAMBDOID PROPHAGE"/>
    <property type="match status" value="1"/>
</dbReference>
<dbReference type="InterPro" id="IPR038109">
    <property type="entry name" value="DNA_bind_recomb_sf"/>
</dbReference>
<feature type="domain" description="Resolvase/invertase-type recombinase catalytic" evidence="3">
    <location>
        <begin position="3"/>
        <end position="151"/>
    </location>
</feature>
<dbReference type="InterPro" id="IPR006119">
    <property type="entry name" value="Resolv_N"/>
</dbReference>
<sequence length="537" mass="60525">MARVLGVLRLSRDKDESTSIVRQREAIERWTEYEGHTIIGWAEDLDVSGGVSPFDRPSLGPWLTSAKAGEYDVIAAWKLDRLSRRLFHTFDLLKWAESHSKSVVPVEDKQFDLSTPIGRALMAILAAIAEGELEAIQQRQRGTFAKLMKVGRWRGGFVPYGYVSAKAEKGEGWRLEIDPEAAGYVKEIVRRIVVEKQSTNSVVRWLNDSKVPTSIDIQAVRAGREPRGTRWRPGNLLRMLRSHTLLGYAEITEKRKLPDGREEEVTRLVRDDEGMPLERADALLTRGEWQELQDTLDANSNKRAGNRSGGSPLLRVAYCECGRPLYRNQGRNHFYYRCSSRSDGSVPCPRGNTKSIRADELESAVEEFFLGWVGDLELTRREFVPGNNNASRLADIERALRELREDRAAGLYSGDRGSEEFRQMYRDLEAKRAKLEAEPSKPDEWVEVPTGETYRDRWNSLETAAQRAADLRAAGVKVIVFAEPPKQPNIWEAMGRPAPVDLAAPSETASRITVQLSPDMQRRALEHAAKTAASPTN</sequence>
<accession>A0ABT4BHF3</accession>
<dbReference type="SUPFAM" id="SSF53041">
    <property type="entry name" value="Resolvase-like"/>
    <property type="match status" value="1"/>
</dbReference>
<organism evidence="5 6">
    <name type="scientific">Paractinoplanes pyxinae</name>
    <dbReference type="NCBI Taxonomy" id="2997416"/>
    <lineage>
        <taxon>Bacteria</taxon>
        <taxon>Bacillati</taxon>
        <taxon>Actinomycetota</taxon>
        <taxon>Actinomycetes</taxon>
        <taxon>Micromonosporales</taxon>
        <taxon>Micromonosporaceae</taxon>
        <taxon>Paractinoplanes</taxon>
    </lineage>
</organism>
<dbReference type="InterPro" id="IPR036162">
    <property type="entry name" value="Resolvase-like_N_sf"/>
</dbReference>
<dbReference type="EMBL" id="JAPNTZ010000024">
    <property type="protein sequence ID" value="MCY1145255.1"/>
    <property type="molecule type" value="Genomic_DNA"/>
</dbReference>
<evidence type="ECO:0000313" key="6">
    <source>
        <dbReference type="Proteomes" id="UP001151002"/>
    </source>
</evidence>
<proteinExistence type="predicted"/>
<dbReference type="PROSITE" id="PS51736">
    <property type="entry name" value="RECOMBINASES_3"/>
    <property type="match status" value="1"/>
</dbReference>
<evidence type="ECO:0000259" key="4">
    <source>
        <dbReference type="PROSITE" id="PS51737"/>
    </source>
</evidence>
<comment type="caution">
    <text evidence="5">The sequence shown here is derived from an EMBL/GenBank/DDBJ whole genome shotgun (WGS) entry which is preliminary data.</text>
</comment>
<dbReference type="SMART" id="SM00857">
    <property type="entry name" value="Resolvase"/>
    <property type="match status" value="1"/>
</dbReference>
<dbReference type="RefSeq" id="WP_267569858.1">
    <property type="nucleotide sequence ID" value="NZ_JAPNTZ010000024.1"/>
</dbReference>
<keyword evidence="6" id="KW-1185">Reference proteome</keyword>
<dbReference type="Pfam" id="PF07508">
    <property type="entry name" value="Recombinase"/>
    <property type="match status" value="1"/>
</dbReference>